<protein>
    <submittedName>
        <fullName evidence="1">Restriction alleviation protein Lar</fullName>
    </submittedName>
</protein>
<gene>
    <name evidence="1" type="ORF">SAMN02745746_00263</name>
</gene>
<keyword evidence="2" id="KW-1185">Reference proteome</keyword>
<accession>A0A1Y6BAU8</accession>
<organism evidence="1 2">
    <name type="scientific">Pseudogulbenkiania subflava DSM 22618</name>
    <dbReference type="NCBI Taxonomy" id="1123014"/>
    <lineage>
        <taxon>Bacteria</taxon>
        <taxon>Pseudomonadati</taxon>
        <taxon>Pseudomonadota</taxon>
        <taxon>Betaproteobacteria</taxon>
        <taxon>Neisseriales</taxon>
        <taxon>Chromobacteriaceae</taxon>
        <taxon>Pseudogulbenkiania</taxon>
    </lineage>
</organism>
<sequence length="63" mass="7028">MNQTVPDTLKPCNKCGSRAELIKSGSRRYWVQCTRYAGNGNCNAIGAQADNKKEAIHNWNSTR</sequence>
<proteinExistence type="predicted"/>
<name>A0A1Y6BAU8_9NEIS</name>
<reference evidence="2" key="1">
    <citation type="submission" date="2017-04" db="EMBL/GenBank/DDBJ databases">
        <authorList>
            <person name="Varghese N."/>
            <person name="Submissions S."/>
        </authorList>
    </citation>
    <scope>NUCLEOTIDE SEQUENCE [LARGE SCALE GENOMIC DNA]</scope>
    <source>
        <strain evidence="2">DSM 22618</strain>
    </source>
</reference>
<dbReference type="RefSeq" id="WP_085274644.1">
    <property type="nucleotide sequence ID" value="NZ_FXAG01000001.1"/>
</dbReference>
<evidence type="ECO:0000313" key="2">
    <source>
        <dbReference type="Proteomes" id="UP000192920"/>
    </source>
</evidence>
<dbReference type="EMBL" id="FXAG01000001">
    <property type="protein sequence ID" value="SME94554.1"/>
    <property type="molecule type" value="Genomic_DNA"/>
</dbReference>
<dbReference type="Pfam" id="PF14354">
    <property type="entry name" value="Lar_restr_allev"/>
    <property type="match status" value="1"/>
</dbReference>
<dbReference type="Proteomes" id="UP000192920">
    <property type="component" value="Unassembled WGS sequence"/>
</dbReference>
<evidence type="ECO:0000313" key="1">
    <source>
        <dbReference type="EMBL" id="SME94554.1"/>
    </source>
</evidence>
<dbReference type="AlphaFoldDB" id="A0A1Y6BAU8"/>